<sequence>MQTPDDDDSTDLLEDEPLIYPRNHQPTGYVNIDQADQASMDTHIPEHNVGYRLLVRMGWKEGMGLGSSQQGKKISRCSSPHFNYSAPH</sequence>
<dbReference type="GO" id="GO:0003676">
    <property type="term" value="F:nucleic acid binding"/>
    <property type="evidence" value="ECO:0007669"/>
    <property type="project" value="InterPro"/>
</dbReference>
<dbReference type="InterPro" id="IPR000467">
    <property type="entry name" value="G_patch_dom"/>
</dbReference>
<dbReference type="PANTHER" id="PTHR47251">
    <property type="entry name" value="FINGER DOMAIN PROTEIN, PUTATIVE (AFU_ORTHOLOGUE AFUA_3G04180)-RELATED"/>
    <property type="match status" value="1"/>
</dbReference>
<dbReference type="AlphaFoldDB" id="A0A433CCD1"/>
<gene>
    <name evidence="3" type="ORF">BC936DRAFT_138489</name>
</gene>
<name>A0A433CCD1_9FUNG</name>
<feature type="compositionally biased region" description="Acidic residues" evidence="1">
    <location>
        <begin position="1"/>
        <end position="17"/>
    </location>
</feature>
<dbReference type="PANTHER" id="PTHR47251:SF1">
    <property type="entry name" value="FINGER DOMAIN PROTEIN, PUTATIVE (AFU_ORTHOLOGUE AFUA_3G04180)-RELATED"/>
    <property type="match status" value="1"/>
</dbReference>
<proteinExistence type="predicted"/>
<evidence type="ECO:0000313" key="3">
    <source>
        <dbReference type="EMBL" id="RUP36111.1"/>
    </source>
</evidence>
<evidence type="ECO:0000256" key="1">
    <source>
        <dbReference type="SAM" id="MobiDB-lite"/>
    </source>
</evidence>
<comment type="caution">
    <text evidence="3">The sequence shown here is derived from an EMBL/GenBank/DDBJ whole genome shotgun (WGS) entry which is preliminary data.</text>
</comment>
<dbReference type="Proteomes" id="UP000268093">
    <property type="component" value="Unassembled WGS sequence"/>
</dbReference>
<dbReference type="Pfam" id="PF01585">
    <property type="entry name" value="G-patch"/>
    <property type="match status" value="1"/>
</dbReference>
<evidence type="ECO:0000313" key="4">
    <source>
        <dbReference type="Proteomes" id="UP000268093"/>
    </source>
</evidence>
<dbReference type="OrthoDB" id="4822at2759"/>
<dbReference type="EMBL" id="RBNI01013182">
    <property type="protein sequence ID" value="RUP36111.1"/>
    <property type="molecule type" value="Genomic_DNA"/>
</dbReference>
<dbReference type="PROSITE" id="PS50174">
    <property type="entry name" value="G_PATCH"/>
    <property type="match status" value="1"/>
</dbReference>
<accession>A0A433CCD1</accession>
<evidence type="ECO:0000259" key="2">
    <source>
        <dbReference type="PROSITE" id="PS50174"/>
    </source>
</evidence>
<feature type="domain" description="G-patch" evidence="2">
    <location>
        <begin position="46"/>
        <end position="71"/>
    </location>
</feature>
<feature type="compositionally biased region" description="Polar residues" evidence="1">
    <location>
        <begin position="66"/>
        <end position="82"/>
    </location>
</feature>
<organism evidence="3 4">
    <name type="scientific">Jimgerdemannia flammicorona</name>
    <dbReference type="NCBI Taxonomy" id="994334"/>
    <lineage>
        <taxon>Eukaryota</taxon>
        <taxon>Fungi</taxon>
        <taxon>Fungi incertae sedis</taxon>
        <taxon>Mucoromycota</taxon>
        <taxon>Mucoromycotina</taxon>
        <taxon>Endogonomycetes</taxon>
        <taxon>Endogonales</taxon>
        <taxon>Endogonaceae</taxon>
        <taxon>Jimgerdemannia</taxon>
    </lineage>
</organism>
<reference evidence="3 4" key="1">
    <citation type="journal article" date="2018" name="New Phytol.">
        <title>Phylogenomics of Endogonaceae and evolution of mycorrhizas within Mucoromycota.</title>
        <authorList>
            <person name="Chang Y."/>
            <person name="Desiro A."/>
            <person name="Na H."/>
            <person name="Sandor L."/>
            <person name="Lipzen A."/>
            <person name="Clum A."/>
            <person name="Barry K."/>
            <person name="Grigoriev I.V."/>
            <person name="Martin F.M."/>
            <person name="Stajich J.E."/>
            <person name="Smith M.E."/>
            <person name="Bonito G."/>
            <person name="Spatafora J.W."/>
        </authorList>
    </citation>
    <scope>NUCLEOTIDE SEQUENCE [LARGE SCALE GENOMIC DNA]</scope>
    <source>
        <strain evidence="3 4">GMNB39</strain>
    </source>
</reference>
<feature type="region of interest" description="Disordered" evidence="1">
    <location>
        <begin position="64"/>
        <end position="88"/>
    </location>
</feature>
<protein>
    <recommendedName>
        <fullName evidence="2">G-patch domain-containing protein</fullName>
    </recommendedName>
</protein>
<keyword evidence="4" id="KW-1185">Reference proteome</keyword>
<feature type="region of interest" description="Disordered" evidence="1">
    <location>
        <begin position="1"/>
        <end position="28"/>
    </location>
</feature>